<evidence type="ECO:0000256" key="1">
    <source>
        <dbReference type="SAM" id="MobiDB-lite"/>
    </source>
</evidence>
<proteinExistence type="predicted"/>
<reference evidence="2" key="1">
    <citation type="journal article" date="2010" name="Science">
        <title>Plasticity of animal genome architecture unmasked by rapid evolution of a pelagic tunicate.</title>
        <authorList>
            <person name="Denoeud F."/>
            <person name="Henriet S."/>
            <person name="Mungpakdee S."/>
            <person name="Aury J.M."/>
            <person name="Da Silva C."/>
            <person name="Brinkmann H."/>
            <person name="Mikhaleva J."/>
            <person name="Olsen L.C."/>
            <person name="Jubin C."/>
            <person name="Canestro C."/>
            <person name="Bouquet J.M."/>
            <person name="Danks G."/>
            <person name="Poulain J."/>
            <person name="Campsteijn C."/>
            <person name="Adamski M."/>
            <person name="Cross I."/>
            <person name="Yadetie F."/>
            <person name="Muffato M."/>
            <person name="Louis A."/>
            <person name="Butcher S."/>
            <person name="Tsagkogeorga G."/>
            <person name="Konrad A."/>
            <person name="Singh S."/>
            <person name="Jensen M.F."/>
            <person name="Cong E.H."/>
            <person name="Eikeseth-Otteraa H."/>
            <person name="Noel B."/>
            <person name="Anthouard V."/>
            <person name="Porcel B.M."/>
            <person name="Kachouri-Lafond R."/>
            <person name="Nishino A."/>
            <person name="Ugolini M."/>
            <person name="Chourrout P."/>
            <person name="Nishida H."/>
            <person name="Aasland R."/>
            <person name="Huzurbazar S."/>
            <person name="Westhof E."/>
            <person name="Delsuc F."/>
            <person name="Lehrach H."/>
            <person name="Reinhardt R."/>
            <person name="Weissenbach J."/>
            <person name="Roy S.W."/>
            <person name="Artiguenave F."/>
            <person name="Postlethwait J.H."/>
            <person name="Manak J.R."/>
            <person name="Thompson E.M."/>
            <person name="Jaillon O."/>
            <person name="Du Pasquier L."/>
            <person name="Boudinot P."/>
            <person name="Liberles D.A."/>
            <person name="Volff J.N."/>
            <person name="Philippe H."/>
            <person name="Lenhard B."/>
            <person name="Roest Crollius H."/>
            <person name="Wincker P."/>
            <person name="Chourrout D."/>
        </authorList>
    </citation>
    <scope>NUCLEOTIDE SEQUENCE [LARGE SCALE GENOMIC DNA]</scope>
</reference>
<feature type="region of interest" description="Disordered" evidence="1">
    <location>
        <begin position="26"/>
        <end position="49"/>
    </location>
</feature>
<dbReference type="Proteomes" id="UP000001307">
    <property type="component" value="Unassembled WGS sequence"/>
</dbReference>
<gene>
    <name evidence="2" type="ORF">GSOID_T00016377001</name>
</gene>
<evidence type="ECO:0000313" key="3">
    <source>
        <dbReference type="Proteomes" id="UP000001307"/>
    </source>
</evidence>
<dbReference type="InParanoid" id="E4Y2H8"/>
<dbReference type="EMBL" id="FN653852">
    <property type="protein sequence ID" value="CBY16068.1"/>
    <property type="molecule type" value="Genomic_DNA"/>
</dbReference>
<keyword evidence="3" id="KW-1185">Reference proteome</keyword>
<sequence>MRKTTAKSPKNIITFINCNKQFFLDRRRPARTGADRRRPAQTGADRRKPAQTGYFQCLPELIPSFTGYFLELLLVCSKLKSAPIFVRPKISF</sequence>
<evidence type="ECO:0000313" key="2">
    <source>
        <dbReference type="EMBL" id="CBY16068.1"/>
    </source>
</evidence>
<dbReference type="AlphaFoldDB" id="E4Y2H8"/>
<accession>E4Y2H8</accession>
<protein>
    <submittedName>
        <fullName evidence="2">Uncharacterized protein</fullName>
    </submittedName>
</protein>
<feature type="compositionally biased region" description="Basic and acidic residues" evidence="1">
    <location>
        <begin position="26"/>
        <end position="48"/>
    </location>
</feature>
<name>E4Y2H8_OIKDI</name>
<organism evidence="2">
    <name type="scientific">Oikopleura dioica</name>
    <name type="common">Tunicate</name>
    <dbReference type="NCBI Taxonomy" id="34765"/>
    <lineage>
        <taxon>Eukaryota</taxon>
        <taxon>Metazoa</taxon>
        <taxon>Chordata</taxon>
        <taxon>Tunicata</taxon>
        <taxon>Appendicularia</taxon>
        <taxon>Copelata</taxon>
        <taxon>Oikopleuridae</taxon>
        <taxon>Oikopleura</taxon>
    </lineage>
</organism>